<organism evidence="1 2">
    <name type="scientific">Desmophyllum pertusum</name>
    <dbReference type="NCBI Taxonomy" id="174260"/>
    <lineage>
        <taxon>Eukaryota</taxon>
        <taxon>Metazoa</taxon>
        <taxon>Cnidaria</taxon>
        <taxon>Anthozoa</taxon>
        <taxon>Hexacorallia</taxon>
        <taxon>Scleractinia</taxon>
        <taxon>Caryophylliina</taxon>
        <taxon>Caryophylliidae</taxon>
        <taxon>Desmophyllum</taxon>
    </lineage>
</organism>
<evidence type="ECO:0000313" key="2">
    <source>
        <dbReference type="Proteomes" id="UP001163046"/>
    </source>
</evidence>
<dbReference type="Proteomes" id="UP001163046">
    <property type="component" value="Unassembled WGS sequence"/>
</dbReference>
<keyword evidence="2" id="KW-1185">Reference proteome</keyword>
<accession>A0A9W9YL97</accession>
<comment type="caution">
    <text evidence="1">The sequence shown here is derived from an EMBL/GenBank/DDBJ whole genome shotgun (WGS) entry which is preliminary data.</text>
</comment>
<reference evidence="1" key="1">
    <citation type="submission" date="2023-01" db="EMBL/GenBank/DDBJ databases">
        <title>Genome assembly of the deep-sea coral Lophelia pertusa.</title>
        <authorList>
            <person name="Herrera S."/>
            <person name="Cordes E."/>
        </authorList>
    </citation>
    <scope>NUCLEOTIDE SEQUENCE</scope>
    <source>
        <strain evidence="1">USNM1676648</strain>
        <tissue evidence="1">Polyp</tissue>
    </source>
</reference>
<evidence type="ECO:0000313" key="1">
    <source>
        <dbReference type="EMBL" id="KAJ7356295.1"/>
    </source>
</evidence>
<dbReference type="AlphaFoldDB" id="A0A9W9YL97"/>
<proteinExistence type="predicted"/>
<protein>
    <submittedName>
        <fullName evidence="1">Uncharacterized protein</fullName>
    </submittedName>
</protein>
<gene>
    <name evidence="1" type="ORF">OS493_025403</name>
</gene>
<name>A0A9W9YL97_9CNID</name>
<sequence>MIDAPNTPLFTRAENVNDAMLVGTKENTCAWLRLANFDVEVLEERIDYSVTKSKWYDMLRGRFYSSLRELNDVEIEEGIDELERGKLKDLNLQDDIPIFSTSLIFIAKKGH</sequence>
<dbReference type="EMBL" id="MU827322">
    <property type="protein sequence ID" value="KAJ7356295.1"/>
    <property type="molecule type" value="Genomic_DNA"/>
</dbReference>